<dbReference type="InterPro" id="IPR001965">
    <property type="entry name" value="Znf_PHD"/>
</dbReference>
<reference evidence="8" key="1">
    <citation type="journal article" date="2018" name="Gigascience">
        <title>Genome assembly of the Pink Ipe (Handroanthus impetiginosus, Bignoniaceae), a highly valued, ecologically keystone Neotropical timber forest tree.</title>
        <authorList>
            <person name="Silva-Junior O.B."/>
            <person name="Grattapaglia D."/>
            <person name="Novaes E."/>
            <person name="Collevatti R.G."/>
        </authorList>
    </citation>
    <scope>NUCLEOTIDE SEQUENCE [LARGE SCALE GENOMIC DNA]</scope>
    <source>
        <strain evidence="8">cv. UFG-1</strain>
    </source>
</reference>
<feature type="domain" description="Zinc finger PHD-type" evidence="6">
    <location>
        <begin position="424"/>
        <end position="482"/>
    </location>
</feature>
<evidence type="ECO:0000259" key="6">
    <source>
        <dbReference type="SMART" id="SM00249"/>
    </source>
</evidence>
<dbReference type="InterPro" id="IPR002219">
    <property type="entry name" value="PKC_DAG/PE"/>
</dbReference>
<dbReference type="InterPro" id="IPR004146">
    <property type="entry name" value="DC1"/>
</dbReference>
<evidence type="ECO:0000259" key="5">
    <source>
        <dbReference type="SMART" id="SM00109"/>
    </source>
</evidence>
<dbReference type="InterPro" id="IPR046349">
    <property type="entry name" value="C1-like_sf"/>
</dbReference>
<keyword evidence="2" id="KW-0677">Repeat</keyword>
<dbReference type="Proteomes" id="UP000231279">
    <property type="component" value="Unassembled WGS sequence"/>
</dbReference>
<feature type="domain" description="Phorbol-ester/DAG-type" evidence="5">
    <location>
        <begin position="518"/>
        <end position="574"/>
    </location>
</feature>
<keyword evidence="8" id="KW-1185">Reference proteome</keyword>
<feature type="domain" description="Zinc finger PHD-type" evidence="6">
    <location>
        <begin position="156"/>
        <end position="222"/>
    </location>
</feature>
<gene>
    <name evidence="7" type="ORF">CDL12_16810</name>
</gene>
<accession>A0A2G9GZD9</accession>
<sequence>MENASIIEHFCHEHPLRLVCNEGKTIRCYGCWKAVVVSELAYICCMSDDKCSSKFILHKRCAEMPRQIQHPSHPQHPLILCIHRPEYKFLFNCDLCGKTCINVFRYSCYLCDINIDISCEKFDMDDNNLFQGQRLLSHPCHKHPLMLQRKPALIFSCDGCGTNEGGEMAYTCSACEFWVHKSCASLPMEKNVYHHHHSLSLAFFFPFKHGKYLRDFRCDICRKRFYPTYWVYFCDRCRFFAHIKCTTRENINLLTEKEEDDDSDHAIQLPINLSDFSKEVITPFIIRHGGSKINVDDMPTSVTMPSTNSNFSMLFNYHKHPLSLIKVDDDNNSSENEMKICDLCITPILSPPYYSCADCKYFVHLTCYFLPKTISDDDPLCEYRPRHCQNHKLTLYASSEDKQFLFCWTSSSCSSEDGDKSLLFCRMCEKLTTGIVYSCQACDMMIDVKCASLPTIIKHASHPSHKLIKRVPGKGFLCVGCYGYIWSDLDIAYCCGNNVCYDFWIHTGCAMLPPSIKHRWDKHPLLLTFDASMDHPSDFYCEACEEEMHPKRGMYHCRECDQSFHTYCLPESGEHRNIKFGRQFEFGDLHPHPLTYNIVSLKYTCDRCGRIAYEKPGFECANSNCNYALCEYCGLEYLYFRTMNDYCQTMQQKKFGS</sequence>
<evidence type="ECO:0000256" key="1">
    <source>
        <dbReference type="ARBA" id="ARBA00022723"/>
    </source>
</evidence>
<dbReference type="AlphaFoldDB" id="A0A2G9GZD9"/>
<feature type="domain" description="Zinc finger PHD-type" evidence="6">
    <location>
        <begin position="340"/>
        <end position="392"/>
    </location>
</feature>
<feature type="domain" description="Phorbol-ester/DAG-type" evidence="5">
    <location>
        <begin position="205"/>
        <end position="251"/>
    </location>
</feature>
<dbReference type="Pfam" id="PF03107">
    <property type="entry name" value="C1_2"/>
    <property type="match status" value="5"/>
</dbReference>
<evidence type="ECO:0000256" key="3">
    <source>
        <dbReference type="ARBA" id="ARBA00022771"/>
    </source>
</evidence>
<protein>
    <recommendedName>
        <fullName evidence="9">Phorbol-ester/DAG-type domain-containing protein</fullName>
    </recommendedName>
</protein>
<evidence type="ECO:0000313" key="7">
    <source>
        <dbReference type="EMBL" id="PIN10595.1"/>
    </source>
</evidence>
<dbReference type="GO" id="GO:0008270">
    <property type="term" value="F:zinc ion binding"/>
    <property type="evidence" value="ECO:0007669"/>
    <property type="project" value="UniProtKB-KW"/>
</dbReference>
<dbReference type="SMART" id="SM00109">
    <property type="entry name" value="C1"/>
    <property type="match status" value="5"/>
</dbReference>
<keyword evidence="4" id="KW-0862">Zinc</keyword>
<dbReference type="PANTHER" id="PTHR32410">
    <property type="entry name" value="CYSTEINE/HISTIDINE-RICH C1 DOMAIN FAMILY PROTEIN"/>
    <property type="match status" value="1"/>
</dbReference>
<dbReference type="PANTHER" id="PTHR32410:SF216">
    <property type="entry name" value="PHORBOL-ESTER_DAG-TYPE DOMAIN-CONTAINING PROTEIN"/>
    <property type="match status" value="1"/>
</dbReference>
<comment type="caution">
    <text evidence="7">The sequence shown here is derived from an EMBL/GenBank/DDBJ whole genome shotgun (WGS) entry which is preliminary data.</text>
</comment>
<dbReference type="OrthoDB" id="938199at2759"/>
<evidence type="ECO:0000313" key="8">
    <source>
        <dbReference type="Proteomes" id="UP000231279"/>
    </source>
</evidence>
<keyword evidence="1" id="KW-0479">Metal-binding</keyword>
<feature type="domain" description="Phorbol-ester/DAG-type" evidence="5">
    <location>
        <begin position="143"/>
        <end position="189"/>
    </location>
</feature>
<proteinExistence type="predicted"/>
<evidence type="ECO:0000256" key="4">
    <source>
        <dbReference type="ARBA" id="ARBA00022833"/>
    </source>
</evidence>
<feature type="domain" description="Phorbol-ester/DAG-type" evidence="5">
    <location>
        <begin position="320"/>
        <end position="381"/>
    </location>
</feature>
<dbReference type="SMART" id="SM00249">
    <property type="entry name" value="PHD"/>
    <property type="match status" value="4"/>
</dbReference>
<evidence type="ECO:0008006" key="9">
    <source>
        <dbReference type="Google" id="ProtNLM"/>
    </source>
</evidence>
<name>A0A2G9GZD9_9LAMI</name>
<dbReference type="STRING" id="429701.A0A2G9GZD9"/>
<dbReference type="InterPro" id="IPR053192">
    <property type="entry name" value="Vacuole_Formation_Reg"/>
</dbReference>
<dbReference type="EMBL" id="NKXS01003183">
    <property type="protein sequence ID" value="PIN10595.1"/>
    <property type="molecule type" value="Genomic_DNA"/>
</dbReference>
<dbReference type="SUPFAM" id="SSF57889">
    <property type="entry name" value="Cysteine-rich domain"/>
    <property type="match status" value="5"/>
</dbReference>
<feature type="domain" description="Phorbol-ester/DAG-type" evidence="5">
    <location>
        <begin position="402"/>
        <end position="459"/>
    </location>
</feature>
<evidence type="ECO:0000256" key="2">
    <source>
        <dbReference type="ARBA" id="ARBA00022737"/>
    </source>
</evidence>
<feature type="domain" description="Zinc finger PHD-type" evidence="6">
    <location>
        <begin position="540"/>
        <end position="609"/>
    </location>
</feature>
<keyword evidence="3" id="KW-0863">Zinc-finger</keyword>
<organism evidence="7 8">
    <name type="scientific">Handroanthus impetiginosus</name>
    <dbReference type="NCBI Taxonomy" id="429701"/>
    <lineage>
        <taxon>Eukaryota</taxon>
        <taxon>Viridiplantae</taxon>
        <taxon>Streptophyta</taxon>
        <taxon>Embryophyta</taxon>
        <taxon>Tracheophyta</taxon>
        <taxon>Spermatophyta</taxon>
        <taxon>Magnoliopsida</taxon>
        <taxon>eudicotyledons</taxon>
        <taxon>Gunneridae</taxon>
        <taxon>Pentapetalae</taxon>
        <taxon>asterids</taxon>
        <taxon>lamiids</taxon>
        <taxon>Lamiales</taxon>
        <taxon>Bignoniaceae</taxon>
        <taxon>Crescentiina</taxon>
        <taxon>Tabebuia alliance</taxon>
        <taxon>Handroanthus</taxon>
    </lineage>
</organism>